<evidence type="ECO:0000313" key="8">
    <source>
        <dbReference type="EMBL" id="RRK30716.1"/>
    </source>
</evidence>
<dbReference type="EMBL" id="RHJS01000002">
    <property type="protein sequence ID" value="RRK30716.1"/>
    <property type="molecule type" value="Genomic_DNA"/>
</dbReference>
<keyword evidence="4 7" id="KW-0812">Transmembrane</keyword>
<accession>A0A3R8JKN4</accession>
<evidence type="ECO:0000256" key="4">
    <source>
        <dbReference type="ARBA" id="ARBA00022692"/>
    </source>
</evidence>
<dbReference type="AlphaFoldDB" id="A0A3R8JKN4"/>
<dbReference type="InterPro" id="IPR035906">
    <property type="entry name" value="MetI-like_sf"/>
</dbReference>
<dbReference type="RefSeq" id="WP_125126515.1">
    <property type="nucleotide sequence ID" value="NZ_RHJS01000002.1"/>
</dbReference>
<organism evidence="8 9">
    <name type="scientific">Schaedlerella arabinosiphila</name>
    <dbReference type="NCBI Taxonomy" id="2044587"/>
    <lineage>
        <taxon>Bacteria</taxon>
        <taxon>Bacillati</taxon>
        <taxon>Bacillota</taxon>
        <taxon>Clostridia</taxon>
        <taxon>Lachnospirales</taxon>
        <taxon>Lachnospiraceae</taxon>
        <taxon>Schaedlerella</taxon>
    </lineage>
</organism>
<evidence type="ECO:0008006" key="10">
    <source>
        <dbReference type="Google" id="ProtNLM"/>
    </source>
</evidence>
<proteinExistence type="predicted"/>
<keyword evidence="6 7" id="KW-0472">Membrane</keyword>
<dbReference type="Gene3D" id="1.10.3720.10">
    <property type="entry name" value="MetI-like"/>
    <property type="match status" value="1"/>
</dbReference>
<keyword evidence="2" id="KW-0813">Transport</keyword>
<name>A0A3R8JKN4_9FIRM</name>
<protein>
    <recommendedName>
        <fullName evidence="10">Carbohydrate ABC transporter permease</fullName>
    </recommendedName>
</protein>
<feature type="transmembrane region" description="Helical" evidence="7">
    <location>
        <begin position="12"/>
        <end position="35"/>
    </location>
</feature>
<evidence type="ECO:0000256" key="6">
    <source>
        <dbReference type="ARBA" id="ARBA00023136"/>
    </source>
</evidence>
<dbReference type="PANTHER" id="PTHR43744">
    <property type="entry name" value="ABC TRANSPORTER PERMEASE PROTEIN MG189-RELATED-RELATED"/>
    <property type="match status" value="1"/>
</dbReference>
<sequence>MKKKITFLSTAKYLFLISMAAVFILPMVFTLLASLKDNRTIFSDPFGLPEVFRFENYITAWREANMSRYFINSILISLGLLNFSGERGSDYGPIVKAARNACFRKALRAACFVFGHRADGSCRETEFIYSRYCGTCGDFPTAPGL</sequence>
<evidence type="ECO:0000256" key="3">
    <source>
        <dbReference type="ARBA" id="ARBA00022475"/>
    </source>
</evidence>
<keyword evidence="5 7" id="KW-1133">Transmembrane helix</keyword>
<evidence type="ECO:0000256" key="5">
    <source>
        <dbReference type="ARBA" id="ARBA00022989"/>
    </source>
</evidence>
<comment type="subcellular location">
    <subcellularLocation>
        <location evidence="1">Cell membrane</location>
        <topology evidence="1">Multi-pass membrane protein</topology>
    </subcellularLocation>
</comment>
<keyword evidence="3" id="KW-1003">Cell membrane</keyword>
<dbReference type="PANTHER" id="PTHR43744:SF8">
    <property type="entry name" value="SN-GLYCEROL-3-PHOSPHATE TRANSPORT SYSTEM PERMEASE PROTEIN UGPE"/>
    <property type="match status" value="1"/>
</dbReference>
<comment type="caution">
    <text evidence="8">The sequence shown here is derived from an EMBL/GenBank/DDBJ whole genome shotgun (WGS) entry which is preliminary data.</text>
</comment>
<evidence type="ECO:0000313" key="9">
    <source>
        <dbReference type="Proteomes" id="UP000274920"/>
    </source>
</evidence>
<dbReference type="GO" id="GO:0005886">
    <property type="term" value="C:plasma membrane"/>
    <property type="evidence" value="ECO:0007669"/>
    <property type="project" value="UniProtKB-SubCell"/>
</dbReference>
<evidence type="ECO:0000256" key="1">
    <source>
        <dbReference type="ARBA" id="ARBA00004651"/>
    </source>
</evidence>
<evidence type="ECO:0000256" key="2">
    <source>
        <dbReference type="ARBA" id="ARBA00022448"/>
    </source>
</evidence>
<evidence type="ECO:0000256" key="7">
    <source>
        <dbReference type="SAM" id="Phobius"/>
    </source>
</evidence>
<dbReference type="SUPFAM" id="SSF161098">
    <property type="entry name" value="MetI-like"/>
    <property type="match status" value="1"/>
</dbReference>
<dbReference type="Proteomes" id="UP000274920">
    <property type="component" value="Unassembled WGS sequence"/>
</dbReference>
<reference evidence="8" key="1">
    <citation type="submission" date="2018-10" db="EMBL/GenBank/DDBJ databases">
        <title>Schaedlerella arabinophila gen. nov. sp. nov., isolated from the mouse intestinal tract and comparative analysis with the genome of the closely related altered Schaedler flora strain ASF502.</title>
        <authorList>
            <person name="Miyake S."/>
            <person name="Soh M."/>
            <person name="Seedorf H."/>
        </authorList>
    </citation>
    <scope>NUCLEOTIDE SEQUENCE [LARGE SCALE GENOMIC DNA]</scope>
    <source>
        <strain evidence="8">DSM 106076</strain>
    </source>
</reference>
<keyword evidence="9" id="KW-1185">Reference proteome</keyword>
<gene>
    <name evidence="8" type="ORF">EBB54_04475</name>
</gene>